<dbReference type="InterPro" id="IPR016181">
    <property type="entry name" value="Acyl_CoA_acyltransferase"/>
</dbReference>
<dbReference type="Proteomes" id="UP001061958">
    <property type="component" value="Unassembled WGS sequence"/>
</dbReference>
<dbReference type="Pfam" id="PF00583">
    <property type="entry name" value="Acetyltransf_1"/>
    <property type="match status" value="1"/>
</dbReference>
<dbReference type="GO" id="GO:0016747">
    <property type="term" value="F:acyltransferase activity, transferring groups other than amino-acyl groups"/>
    <property type="evidence" value="ECO:0007669"/>
    <property type="project" value="InterPro"/>
</dbReference>
<comment type="caution">
    <text evidence="2">The sequence shown here is derived from an EMBL/GenBank/DDBJ whole genome shotgun (WGS) entry which is preliminary data.</text>
</comment>
<accession>A0A9C7US13</accession>
<evidence type="ECO:0000313" key="2">
    <source>
        <dbReference type="EMBL" id="GJQ13373.1"/>
    </source>
</evidence>
<evidence type="ECO:0000259" key="1">
    <source>
        <dbReference type="PROSITE" id="PS51186"/>
    </source>
</evidence>
<dbReference type="EMBL" id="BQMJ01000043">
    <property type="protein sequence ID" value="GJQ13373.1"/>
    <property type="molecule type" value="Genomic_DNA"/>
</dbReference>
<dbReference type="OrthoDB" id="25586at2759"/>
<protein>
    <recommendedName>
        <fullName evidence="1">N-acetyltransferase domain-containing protein</fullName>
    </recommendedName>
</protein>
<proteinExistence type="predicted"/>
<feature type="domain" description="N-acetyltransferase" evidence="1">
    <location>
        <begin position="65"/>
        <end position="244"/>
    </location>
</feature>
<dbReference type="SUPFAM" id="SSF55729">
    <property type="entry name" value="Acyl-CoA N-acyltransferases (Nat)"/>
    <property type="match status" value="1"/>
</dbReference>
<gene>
    <name evidence="2" type="ORF">GpartN1_g5164.t1</name>
</gene>
<name>A0A9C7US13_9RHOD</name>
<dbReference type="CDD" id="cd04301">
    <property type="entry name" value="NAT_SF"/>
    <property type="match status" value="1"/>
</dbReference>
<dbReference type="Gene3D" id="3.40.630.30">
    <property type="match status" value="1"/>
</dbReference>
<reference evidence="2" key="2">
    <citation type="submission" date="2022-01" db="EMBL/GenBank/DDBJ databases">
        <authorList>
            <person name="Hirooka S."/>
            <person name="Miyagishima S.Y."/>
        </authorList>
    </citation>
    <scope>NUCLEOTIDE SEQUENCE</scope>
    <source>
        <strain evidence="2">NBRC 102759</strain>
    </source>
</reference>
<organism evidence="2 3">
    <name type="scientific">Galdieria partita</name>
    <dbReference type="NCBI Taxonomy" id="83374"/>
    <lineage>
        <taxon>Eukaryota</taxon>
        <taxon>Rhodophyta</taxon>
        <taxon>Bangiophyceae</taxon>
        <taxon>Galdieriales</taxon>
        <taxon>Galdieriaceae</taxon>
        <taxon>Galdieria</taxon>
    </lineage>
</organism>
<sequence length="249" mass="28916">MPLVCGGFVVNVPFSPSFIQHLSYPYCKHSFCFQCKKNTSWKPRHTIYGVAASVSEQVQSNVALYHVRPLERHEIYQFAYICNECFHTFPRWKWLLRPLFFLETFLGLLLLLNRKESEKEVITEEDEVLVAQDVTTGCLVGVVQLSTIPQGSQVFQAFSKVQQGKIPYVYNLAVLPSMRRRGIGRGLLQKCEEIVREGWKYRRIGLHSIVGNDGAERLYQSLGYSKKGCDPFWVSFLGMSRRNYWEKEW</sequence>
<dbReference type="InterPro" id="IPR000182">
    <property type="entry name" value="GNAT_dom"/>
</dbReference>
<dbReference type="PANTHER" id="PTHR47443">
    <property type="entry name" value="ACYL-COA N-ACYLTRANSFERASES (NAT) SUPERFAMILY PROTEIN"/>
    <property type="match status" value="1"/>
</dbReference>
<dbReference type="PANTHER" id="PTHR47443:SF3">
    <property type="entry name" value="GCN5-RELATED N-ACETYLTRANSFERASE 4, CHLOROPLASTIC"/>
    <property type="match status" value="1"/>
</dbReference>
<evidence type="ECO:0000313" key="3">
    <source>
        <dbReference type="Proteomes" id="UP001061958"/>
    </source>
</evidence>
<reference evidence="2" key="1">
    <citation type="journal article" date="2022" name="Proc. Natl. Acad. Sci. U.S.A.">
        <title>Life cycle and functional genomics of the unicellular red alga Galdieria for elucidating algal and plant evolution and industrial use.</title>
        <authorList>
            <person name="Hirooka S."/>
            <person name="Itabashi T."/>
            <person name="Ichinose T.M."/>
            <person name="Onuma R."/>
            <person name="Fujiwara T."/>
            <person name="Yamashita S."/>
            <person name="Jong L.W."/>
            <person name="Tomita R."/>
            <person name="Iwane A.H."/>
            <person name="Miyagishima S.Y."/>
        </authorList>
    </citation>
    <scope>NUCLEOTIDE SEQUENCE</scope>
    <source>
        <strain evidence="2">NBRC 102759</strain>
    </source>
</reference>
<dbReference type="PROSITE" id="PS51186">
    <property type="entry name" value="GNAT"/>
    <property type="match status" value="1"/>
</dbReference>
<dbReference type="AlphaFoldDB" id="A0A9C7US13"/>
<keyword evidence="3" id="KW-1185">Reference proteome</keyword>